<feature type="transmembrane region" description="Helical" evidence="6">
    <location>
        <begin position="123"/>
        <end position="141"/>
    </location>
</feature>
<feature type="transmembrane region" description="Helical" evidence="6">
    <location>
        <begin position="384"/>
        <end position="406"/>
    </location>
</feature>
<feature type="transmembrane region" description="Helical" evidence="6">
    <location>
        <begin position="418"/>
        <end position="439"/>
    </location>
</feature>
<dbReference type="CDD" id="cd13128">
    <property type="entry name" value="MATE_Wzx_like"/>
    <property type="match status" value="1"/>
</dbReference>
<dbReference type="InterPro" id="IPR050833">
    <property type="entry name" value="Poly_Biosynth_Transport"/>
</dbReference>
<evidence type="ECO:0000256" key="2">
    <source>
        <dbReference type="ARBA" id="ARBA00022475"/>
    </source>
</evidence>
<dbReference type="AlphaFoldDB" id="E0NT92"/>
<organism evidence="7 8">
    <name type="scientific">Hoylesella marshii DSM 16973 = JCM 13450</name>
    <dbReference type="NCBI Taxonomy" id="862515"/>
    <lineage>
        <taxon>Bacteria</taxon>
        <taxon>Pseudomonadati</taxon>
        <taxon>Bacteroidota</taxon>
        <taxon>Bacteroidia</taxon>
        <taxon>Bacteroidales</taxon>
        <taxon>Prevotellaceae</taxon>
        <taxon>Hoylesella</taxon>
    </lineage>
</organism>
<proteinExistence type="predicted"/>
<feature type="transmembrane region" description="Helical" evidence="6">
    <location>
        <begin position="359"/>
        <end position="378"/>
    </location>
</feature>
<feature type="transmembrane region" description="Helical" evidence="6">
    <location>
        <begin position="445"/>
        <end position="467"/>
    </location>
</feature>
<comment type="caution">
    <text evidence="7">The sequence shown here is derived from an EMBL/GenBank/DDBJ whole genome shotgun (WGS) entry which is preliminary data.</text>
</comment>
<evidence type="ECO:0000256" key="1">
    <source>
        <dbReference type="ARBA" id="ARBA00004651"/>
    </source>
</evidence>
<feature type="transmembrane region" description="Helical" evidence="6">
    <location>
        <begin position="12"/>
        <end position="32"/>
    </location>
</feature>
<evidence type="ECO:0000313" key="8">
    <source>
        <dbReference type="Proteomes" id="UP000004394"/>
    </source>
</evidence>
<name>E0NT92_9BACT</name>
<accession>E0NT92</accession>
<evidence type="ECO:0000256" key="6">
    <source>
        <dbReference type="SAM" id="Phobius"/>
    </source>
</evidence>
<gene>
    <name evidence="7" type="ORF">HMPREF0658_1394</name>
</gene>
<feature type="transmembrane region" description="Helical" evidence="6">
    <location>
        <begin position="291"/>
        <end position="312"/>
    </location>
</feature>
<feature type="transmembrane region" description="Helical" evidence="6">
    <location>
        <begin position="332"/>
        <end position="352"/>
    </location>
</feature>
<evidence type="ECO:0000256" key="5">
    <source>
        <dbReference type="ARBA" id="ARBA00023136"/>
    </source>
</evidence>
<dbReference type="HOGENOM" id="CLU_022017_0_0_10"/>
<dbReference type="InterPro" id="IPR002797">
    <property type="entry name" value="Polysacc_synth"/>
</dbReference>
<feature type="transmembrane region" description="Helical" evidence="6">
    <location>
        <begin position="153"/>
        <end position="169"/>
    </location>
</feature>
<feature type="transmembrane region" description="Helical" evidence="6">
    <location>
        <begin position="175"/>
        <end position="194"/>
    </location>
</feature>
<sequence length="489" mass="55774">MLEKDKMGIQKNFVYSGILTVSNYVFPLIVFPYISRVLGVENVGICSFIDSIINYFIIFSMLGISAIGIRETAAARTEPSRLGKVFSSLITLNGLFTAVLLVILLVCTQWIDRLYEHRQLMYVGAFKLLFNFLLMEWLYTGMEEFRYITERSLIVRVLYLIAVFTLVKAPTDYSVYFALTVGLVVVNALINMVRSRRIVRYRFRDVNLKKYLKPYVTLGVYMILTNLYTAFNIIFLGFASTDSEVGYFSTAYKLIIIFQAVYTAWTNVVMPRMSSLHSDNDEEQFNRLVHISMSVLLCLSVPIVIAGMIFSSDIILLVSGRGYEPAALPLRWLMPLIFIIGYSQILVMQILIPCKADRFLACVSGICAVVCILLNAWLVPRFHAMGSAVAWLSSETCVLFIAQTYVTRRFGIRFPFRILLQNVAIYLPAVVLCLLVRYFVTDAFFLHFIVASVLLLAYFVAVQCLYLKNPFVLAKLHALHAWLFSRQKP</sequence>
<keyword evidence="5 6" id="KW-0472">Membrane</keyword>
<feature type="transmembrane region" description="Helical" evidence="6">
    <location>
        <begin position="52"/>
        <end position="69"/>
    </location>
</feature>
<dbReference type="Pfam" id="PF01943">
    <property type="entry name" value="Polysacc_synt"/>
    <property type="match status" value="1"/>
</dbReference>
<dbReference type="BioCyc" id="PMAR862515-HMP:GMOO-1417-MONOMER"/>
<dbReference type="PANTHER" id="PTHR30250:SF11">
    <property type="entry name" value="O-ANTIGEN TRANSPORTER-RELATED"/>
    <property type="match status" value="1"/>
</dbReference>
<dbReference type="STRING" id="862515.HMPREF0658_1394"/>
<comment type="subcellular location">
    <subcellularLocation>
        <location evidence="1">Cell membrane</location>
        <topology evidence="1">Multi-pass membrane protein</topology>
    </subcellularLocation>
</comment>
<feature type="transmembrane region" description="Helical" evidence="6">
    <location>
        <begin position="90"/>
        <end position="111"/>
    </location>
</feature>
<keyword evidence="8" id="KW-1185">Reference proteome</keyword>
<evidence type="ECO:0000256" key="3">
    <source>
        <dbReference type="ARBA" id="ARBA00022692"/>
    </source>
</evidence>
<keyword evidence="2" id="KW-1003">Cell membrane</keyword>
<feature type="transmembrane region" description="Helical" evidence="6">
    <location>
        <begin position="215"/>
        <end position="239"/>
    </location>
</feature>
<dbReference type="GO" id="GO:0005886">
    <property type="term" value="C:plasma membrane"/>
    <property type="evidence" value="ECO:0007669"/>
    <property type="project" value="UniProtKB-SubCell"/>
</dbReference>
<dbReference type="EMBL" id="AEEI01000047">
    <property type="protein sequence ID" value="EFM01664.1"/>
    <property type="molecule type" value="Genomic_DNA"/>
</dbReference>
<feature type="transmembrane region" description="Helical" evidence="6">
    <location>
        <begin position="251"/>
        <end position="270"/>
    </location>
</feature>
<evidence type="ECO:0000313" key="7">
    <source>
        <dbReference type="EMBL" id="EFM01664.1"/>
    </source>
</evidence>
<dbReference type="Proteomes" id="UP000004394">
    <property type="component" value="Unassembled WGS sequence"/>
</dbReference>
<evidence type="ECO:0000256" key="4">
    <source>
        <dbReference type="ARBA" id="ARBA00022989"/>
    </source>
</evidence>
<reference evidence="7" key="1">
    <citation type="submission" date="2010-07" db="EMBL/GenBank/DDBJ databases">
        <authorList>
            <person name="Muzny D."/>
            <person name="Qin X."/>
            <person name="Deng J."/>
            <person name="Jiang H."/>
            <person name="Liu Y."/>
            <person name="Qu J."/>
            <person name="Song X.-Z."/>
            <person name="Zhang L."/>
            <person name="Thornton R."/>
            <person name="Coyle M."/>
            <person name="Francisco L."/>
            <person name="Jackson L."/>
            <person name="Javaid M."/>
            <person name="Korchina V."/>
            <person name="Kovar C."/>
            <person name="Mata R."/>
            <person name="Mathew T."/>
            <person name="Ngo R."/>
            <person name="Nguyen L."/>
            <person name="Nguyen N."/>
            <person name="Okwuonu G."/>
            <person name="Ongeri F."/>
            <person name="Pham C."/>
            <person name="Simmons D."/>
            <person name="Wilczek-Boney K."/>
            <person name="Hale W."/>
            <person name="Jakkamsetti A."/>
            <person name="Pham P."/>
            <person name="Ruth R."/>
            <person name="San Lucas F."/>
            <person name="Warren J."/>
            <person name="Zhang J."/>
            <person name="Zhao Z."/>
            <person name="Zhou C."/>
            <person name="Zhu D."/>
            <person name="Lee S."/>
            <person name="Bess C."/>
            <person name="Blankenburg K."/>
            <person name="Forbes L."/>
            <person name="Fu Q."/>
            <person name="Gubbala S."/>
            <person name="Hirani K."/>
            <person name="Jayaseelan J.C."/>
            <person name="Lara F."/>
            <person name="Munidasa M."/>
            <person name="Palculict T."/>
            <person name="Patil S."/>
            <person name="Pu L.-L."/>
            <person name="Saada N."/>
            <person name="Tang L."/>
            <person name="Weissenberger G."/>
            <person name="Zhu Y."/>
            <person name="Hemphill L."/>
            <person name="Shang Y."/>
            <person name="Youmans B."/>
            <person name="Ayvaz T."/>
            <person name="Ross M."/>
            <person name="Santibanez J."/>
            <person name="Aqrawi P."/>
            <person name="Gross S."/>
            <person name="Joshi V."/>
            <person name="Fowler G."/>
            <person name="Nazareth L."/>
            <person name="Reid J."/>
            <person name="Worley K."/>
            <person name="Petrosino J."/>
            <person name="Highlander S."/>
            <person name="Gibbs R."/>
        </authorList>
    </citation>
    <scope>NUCLEOTIDE SEQUENCE [LARGE SCALE GENOMIC DNA]</scope>
    <source>
        <strain evidence="7">DSM 16973</strain>
    </source>
</reference>
<protein>
    <submittedName>
        <fullName evidence="7">Polysaccharide biosynthesis protein</fullName>
    </submittedName>
</protein>
<keyword evidence="4 6" id="KW-1133">Transmembrane helix</keyword>
<dbReference type="PANTHER" id="PTHR30250">
    <property type="entry name" value="PST FAMILY PREDICTED COLANIC ACID TRANSPORTER"/>
    <property type="match status" value="1"/>
</dbReference>
<dbReference type="eggNOG" id="COG2244">
    <property type="taxonomic scope" value="Bacteria"/>
</dbReference>
<keyword evidence="3 6" id="KW-0812">Transmembrane</keyword>